<dbReference type="Pfam" id="PF01807">
    <property type="entry name" value="Zn_ribbon_DnaG"/>
    <property type="match status" value="1"/>
</dbReference>
<dbReference type="InterPro" id="IPR036977">
    <property type="entry name" value="DNA_primase_Znf_CHC2"/>
</dbReference>
<evidence type="ECO:0000259" key="1">
    <source>
        <dbReference type="SMART" id="SM00400"/>
    </source>
</evidence>
<dbReference type="SMART" id="SM00400">
    <property type="entry name" value="ZnF_CHCC"/>
    <property type="match status" value="1"/>
</dbReference>
<protein>
    <recommendedName>
        <fullName evidence="1">Zinc finger CHC2-type domain-containing protein</fullName>
    </recommendedName>
</protein>
<feature type="domain" description="Zinc finger CHC2-type" evidence="1">
    <location>
        <begin position="122"/>
        <end position="169"/>
    </location>
</feature>
<gene>
    <name evidence="2" type="ORF">MNBD_GAMMA01-1295</name>
</gene>
<dbReference type="GO" id="GO:0008270">
    <property type="term" value="F:zinc ion binding"/>
    <property type="evidence" value="ECO:0007669"/>
    <property type="project" value="InterPro"/>
</dbReference>
<dbReference type="EMBL" id="UOEW01000214">
    <property type="protein sequence ID" value="VAW38884.1"/>
    <property type="molecule type" value="Genomic_DNA"/>
</dbReference>
<dbReference type="GO" id="GO:0003899">
    <property type="term" value="F:DNA-directed RNA polymerase activity"/>
    <property type="evidence" value="ECO:0007669"/>
    <property type="project" value="InterPro"/>
</dbReference>
<name>A0A3B0W5H1_9ZZZZ</name>
<dbReference type="SUPFAM" id="SSF57783">
    <property type="entry name" value="Zinc beta-ribbon"/>
    <property type="match status" value="1"/>
</dbReference>
<accession>A0A3B0W5H1</accession>
<dbReference type="GO" id="GO:0003677">
    <property type="term" value="F:DNA binding"/>
    <property type="evidence" value="ECO:0007669"/>
    <property type="project" value="InterPro"/>
</dbReference>
<sequence>MNKNPERPSKQQIKDKCLVFDIPYLFGIERKIDFIKLLIENIYEESLKTENLFLRSRTGRELLIIDKKSIKEKIKSLKKYIAYLKSDNERGITPDMILSAKKVNLEKIIKINPKGMAECINPDHNDKNPSMDTRNNYVYCYSCGYSGDVIEITMKINSMDFQTAVRYLTNG</sequence>
<dbReference type="Gene3D" id="3.90.580.10">
    <property type="entry name" value="Zinc finger, CHC2-type domain"/>
    <property type="match status" value="1"/>
</dbReference>
<proteinExistence type="predicted"/>
<organism evidence="2">
    <name type="scientific">hydrothermal vent metagenome</name>
    <dbReference type="NCBI Taxonomy" id="652676"/>
    <lineage>
        <taxon>unclassified sequences</taxon>
        <taxon>metagenomes</taxon>
        <taxon>ecological metagenomes</taxon>
    </lineage>
</organism>
<dbReference type="AlphaFoldDB" id="A0A3B0W5H1"/>
<dbReference type="GO" id="GO:0006260">
    <property type="term" value="P:DNA replication"/>
    <property type="evidence" value="ECO:0007669"/>
    <property type="project" value="InterPro"/>
</dbReference>
<reference evidence="2" key="1">
    <citation type="submission" date="2018-06" db="EMBL/GenBank/DDBJ databases">
        <authorList>
            <person name="Zhirakovskaya E."/>
        </authorList>
    </citation>
    <scope>NUCLEOTIDE SEQUENCE</scope>
</reference>
<dbReference type="InterPro" id="IPR002694">
    <property type="entry name" value="Znf_CHC2"/>
</dbReference>
<evidence type="ECO:0000313" key="2">
    <source>
        <dbReference type="EMBL" id="VAW38884.1"/>
    </source>
</evidence>